<evidence type="ECO:0000313" key="13">
    <source>
        <dbReference type="Proteomes" id="UP001163823"/>
    </source>
</evidence>
<feature type="transmembrane region" description="Helical" evidence="10">
    <location>
        <begin position="80"/>
        <end position="103"/>
    </location>
</feature>
<dbReference type="AlphaFoldDB" id="A0AAD7PQ64"/>
<dbReference type="Pfam" id="PF00083">
    <property type="entry name" value="Sugar_tr"/>
    <property type="match status" value="1"/>
</dbReference>
<keyword evidence="4 12" id="KW-0762">Sugar transport</keyword>
<organism evidence="12 13">
    <name type="scientific">Quillaja saponaria</name>
    <name type="common">Soap bark tree</name>
    <dbReference type="NCBI Taxonomy" id="32244"/>
    <lineage>
        <taxon>Eukaryota</taxon>
        <taxon>Viridiplantae</taxon>
        <taxon>Streptophyta</taxon>
        <taxon>Embryophyta</taxon>
        <taxon>Tracheophyta</taxon>
        <taxon>Spermatophyta</taxon>
        <taxon>Magnoliopsida</taxon>
        <taxon>eudicotyledons</taxon>
        <taxon>Gunneridae</taxon>
        <taxon>Pentapetalae</taxon>
        <taxon>rosids</taxon>
        <taxon>fabids</taxon>
        <taxon>Fabales</taxon>
        <taxon>Quillajaceae</taxon>
        <taxon>Quillaja</taxon>
    </lineage>
</organism>
<dbReference type="GO" id="GO:0015293">
    <property type="term" value="F:symporter activity"/>
    <property type="evidence" value="ECO:0007669"/>
    <property type="project" value="UniProtKB-KW"/>
</dbReference>
<evidence type="ECO:0000256" key="9">
    <source>
        <dbReference type="RuleBase" id="RU003346"/>
    </source>
</evidence>
<keyword evidence="3 9" id="KW-0813">Transport</keyword>
<dbReference type="EMBL" id="JARAOO010000006">
    <property type="protein sequence ID" value="KAJ7964136.1"/>
    <property type="molecule type" value="Genomic_DNA"/>
</dbReference>
<keyword evidence="7 10" id="KW-1133">Transmembrane helix</keyword>
<evidence type="ECO:0000256" key="3">
    <source>
        <dbReference type="ARBA" id="ARBA00022448"/>
    </source>
</evidence>
<dbReference type="PROSITE" id="PS50850">
    <property type="entry name" value="MFS"/>
    <property type="match status" value="1"/>
</dbReference>
<dbReference type="SUPFAM" id="SSF103473">
    <property type="entry name" value="MFS general substrate transporter"/>
    <property type="match status" value="1"/>
</dbReference>
<feature type="transmembrane region" description="Helical" evidence="10">
    <location>
        <begin position="312"/>
        <end position="332"/>
    </location>
</feature>
<dbReference type="InterPro" id="IPR003663">
    <property type="entry name" value="Sugar/inositol_transpt"/>
</dbReference>
<evidence type="ECO:0000256" key="2">
    <source>
        <dbReference type="ARBA" id="ARBA00010992"/>
    </source>
</evidence>
<keyword evidence="6" id="KW-0769">Symport</keyword>
<dbReference type="NCBIfam" id="TIGR00879">
    <property type="entry name" value="SP"/>
    <property type="match status" value="1"/>
</dbReference>
<comment type="subcellular location">
    <subcellularLocation>
        <location evidence="1">Membrane</location>
        <topology evidence="1">Multi-pass membrane protein</topology>
    </subcellularLocation>
</comment>
<feature type="transmembrane region" description="Helical" evidence="10">
    <location>
        <begin position="110"/>
        <end position="129"/>
    </location>
</feature>
<evidence type="ECO:0000256" key="5">
    <source>
        <dbReference type="ARBA" id="ARBA00022692"/>
    </source>
</evidence>
<dbReference type="InterPro" id="IPR044778">
    <property type="entry name" value="MFS_STP/MST-like_plant"/>
</dbReference>
<dbReference type="GO" id="GO:0016020">
    <property type="term" value="C:membrane"/>
    <property type="evidence" value="ECO:0007669"/>
    <property type="project" value="UniProtKB-SubCell"/>
</dbReference>
<feature type="transmembrane region" description="Helical" evidence="10">
    <location>
        <begin position="169"/>
        <end position="187"/>
    </location>
</feature>
<dbReference type="Gene3D" id="1.20.1250.20">
    <property type="entry name" value="MFS general substrate transporter like domains"/>
    <property type="match status" value="1"/>
</dbReference>
<dbReference type="InterPro" id="IPR005829">
    <property type="entry name" value="Sugar_transporter_CS"/>
</dbReference>
<feature type="transmembrane region" description="Helical" evidence="10">
    <location>
        <begin position="199"/>
        <end position="221"/>
    </location>
</feature>
<keyword evidence="5 10" id="KW-0812">Transmembrane</keyword>
<evidence type="ECO:0000256" key="4">
    <source>
        <dbReference type="ARBA" id="ARBA00022597"/>
    </source>
</evidence>
<evidence type="ECO:0000256" key="6">
    <source>
        <dbReference type="ARBA" id="ARBA00022847"/>
    </source>
</evidence>
<dbReference type="PRINTS" id="PR00171">
    <property type="entry name" value="SUGRTRNSPORT"/>
</dbReference>
<accession>A0AAD7PQ64</accession>
<dbReference type="Proteomes" id="UP001163823">
    <property type="component" value="Chromosome 6"/>
</dbReference>
<dbReference type="KEGG" id="qsa:O6P43_013999"/>
<dbReference type="InterPro" id="IPR045262">
    <property type="entry name" value="STP/PLT_plant"/>
</dbReference>
<keyword evidence="8 10" id="KW-0472">Membrane</keyword>
<reference evidence="12" key="1">
    <citation type="journal article" date="2023" name="Science">
        <title>Elucidation of the pathway for biosynthesis of saponin adjuvants from the soapbark tree.</title>
        <authorList>
            <person name="Reed J."/>
            <person name="Orme A."/>
            <person name="El-Demerdash A."/>
            <person name="Owen C."/>
            <person name="Martin L.B.B."/>
            <person name="Misra R.C."/>
            <person name="Kikuchi S."/>
            <person name="Rejzek M."/>
            <person name="Martin A.C."/>
            <person name="Harkess A."/>
            <person name="Leebens-Mack J."/>
            <person name="Louveau T."/>
            <person name="Stephenson M.J."/>
            <person name="Osbourn A."/>
        </authorList>
    </citation>
    <scope>NUCLEOTIDE SEQUENCE</scope>
    <source>
        <strain evidence="12">S10</strain>
    </source>
</reference>
<dbReference type="PANTHER" id="PTHR23500">
    <property type="entry name" value="SOLUTE CARRIER FAMILY 2, FACILITATED GLUCOSE TRANSPORTER"/>
    <property type="match status" value="1"/>
</dbReference>
<dbReference type="CDD" id="cd17361">
    <property type="entry name" value="MFS_STP"/>
    <property type="match status" value="1"/>
</dbReference>
<keyword evidence="13" id="KW-1185">Reference proteome</keyword>
<evidence type="ECO:0000256" key="1">
    <source>
        <dbReference type="ARBA" id="ARBA00004141"/>
    </source>
</evidence>
<dbReference type="InterPro" id="IPR020846">
    <property type="entry name" value="MFS_dom"/>
</dbReference>
<evidence type="ECO:0000256" key="7">
    <source>
        <dbReference type="ARBA" id="ARBA00022989"/>
    </source>
</evidence>
<sequence length="334" mass="36515">MAGGPIAAANGGQDFPAKLTYQVIICSIIAGFGGLMFGYDIGISGGLTAMDDFLIKFFHDVYIKKHRAHENNYCKFNNEFLQLFTSSLYLAAIVASFIASIVCKKYGRRPSIQAASIFFVIGAILNLFAKNLAMLIFGRILLGAGVGFRNQAVPLFISEIAPSKYRGGLNILFQLLITVGVLIANLVNYKTAEIHPYGWRISLGGAAIPAVILLLGSLTIVETPTSLIERGRKDKGLMTLQKIRGMEDVEKEFQEIVDATELAQQHKNSYKTLMKPTNRPQLICGTIFQVFQQFTGINVVMFYAPILFQTMGFGGSTSLLSAVIMGIVNAVARY</sequence>
<evidence type="ECO:0000256" key="10">
    <source>
        <dbReference type="SAM" id="Phobius"/>
    </source>
</evidence>
<comment type="caution">
    <text evidence="12">The sequence shown here is derived from an EMBL/GenBank/DDBJ whole genome shotgun (WGS) entry which is preliminary data.</text>
</comment>
<gene>
    <name evidence="12" type="ORF">O6P43_013999</name>
</gene>
<name>A0AAD7PQ64_QUISA</name>
<proteinExistence type="inferred from homology"/>
<dbReference type="PANTHER" id="PTHR23500:SF511">
    <property type="entry name" value="SUGAR TRANSPORT PROTEIN 2"/>
    <property type="match status" value="1"/>
</dbReference>
<evidence type="ECO:0000259" key="11">
    <source>
        <dbReference type="PROSITE" id="PS50850"/>
    </source>
</evidence>
<dbReference type="GO" id="GO:0015145">
    <property type="term" value="F:monosaccharide transmembrane transporter activity"/>
    <property type="evidence" value="ECO:0007669"/>
    <property type="project" value="InterPro"/>
</dbReference>
<dbReference type="InterPro" id="IPR005828">
    <property type="entry name" value="MFS_sugar_transport-like"/>
</dbReference>
<comment type="similarity">
    <text evidence="2 9">Belongs to the major facilitator superfamily. Sugar transporter (TC 2.A.1.1) family.</text>
</comment>
<dbReference type="PROSITE" id="PS00217">
    <property type="entry name" value="SUGAR_TRANSPORT_2"/>
    <property type="match status" value="1"/>
</dbReference>
<feature type="transmembrane region" description="Helical" evidence="10">
    <location>
        <begin position="19"/>
        <end position="39"/>
    </location>
</feature>
<dbReference type="InterPro" id="IPR036259">
    <property type="entry name" value="MFS_trans_sf"/>
</dbReference>
<evidence type="ECO:0000256" key="8">
    <source>
        <dbReference type="ARBA" id="ARBA00023136"/>
    </source>
</evidence>
<evidence type="ECO:0000313" key="12">
    <source>
        <dbReference type="EMBL" id="KAJ7964136.1"/>
    </source>
</evidence>
<feature type="domain" description="Major facilitator superfamily (MFS) profile" evidence="11">
    <location>
        <begin position="26"/>
        <end position="334"/>
    </location>
</feature>
<protein>
    <submittedName>
        <fullName evidence="12">Sugar transport protein</fullName>
    </submittedName>
</protein>